<dbReference type="PANTHER" id="PTHR24061:SF3">
    <property type="entry name" value="TASTE RECEPTOR TYPE 1 MEMBER 1"/>
    <property type="match status" value="1"/>
</dbReference>
<dbReference type="Pfam" id="PF00003">
    <property type="entry name" value="7tm_3"/>
    <property type="match status" value="1"/>
</dbReference>
<dbReference type="SMART" id="SM01411">
    <property type="entry name" value="Ephrin_rec_like"/>
    <property type="match status" value="1"/>
</dbReference>
<name>A0AA35KQW6_9SAUR</name>
<dbReference type="PROSITE" id="PS50259">
    <property type="entry name" value="G_PROTEIN_RECEP_F3_4"/>
    <property type="match status" value="1"/>
</dbReference>
<feature type="transmembrane region" description="Helical" evidence="12">
    <location>
        <begin position="576"/>
        <end position="600"/>
    </location>
</feature>
<dbReference type="SUPFAM" id="SSF53822">
    <property type="entry name" value="Periplasmic binding protein-like I"/>
    <property type="match status" value="1"/>
</dbReference>
<keyword evidence="7 12" id="KW-0472">Membrane</keyword>
<accession>A0AA35KQW6</accession>
<keyword evidence="10" id="KW-0807">Transducer</keyword>
<evidence type="ECO:0000256" key="3">
    <source>
        <dbReference type="ARBA" id="ARBA00022692"/>
    </source>
</evidence>
<dbReference type="InterPro" id="IPR028082">
    <property type="entry name" value="Peripla_BP_I"/>
</dbReference>
<dbReference type="Proteomes" id="UP001178461">
    <property type="component" value="Chromosome 8"/>
</dbReference>
<dbReference type="Gene3D" id="3.40.50.2300">
    <property type="match status" value="2"/>
</dbReference>
<keyword evidence="6" id="KW-0297">G-protein coupled receptor</keyword>
<feature type="transmembrane region" description="Helical" evidence="12">
    <location>
        <begin position="691"/>
        <end position="711"/>
    </location>
</feature>
<keyword evidence="4" id="KW-0732">Signal</keyword>
<feature type="transmembrane region" description="Helical" evidence="12">
    <location>
        <begin position="811"/>
        <end position="829"/>
    </location>
</feature>
<dbReference type="Pfam" id="PF01094">
    <property type="entry name" value="ANF_receptor"/>
    <property type="match status" value="1"/>
</dbReference>
<evidence type="ECO:0000256" key="12">
    <source>
        <dbReference type="SAM" id="Phobius"/>
    </source>
</evidence>
<dbReference type="FunFam" id="2.10.50.30:FF:000004">
    <property type="entry name" value="Taste receptor type 1 member 3-like protein"/>
    <property type="match status" value="1"/>
</dbReference>
<dbReference type="AlphaFoldDB" id="A0AA35KQW6"/>
<evidence type="ECO:0000256" key="1">
    <source>
        <dbReference type="ARBA" id="ARBA00004651"/>
    </source>
</evidence>
<evidence type="ECO:0000256" key="7">
    <source>
        <dbReference type="ARBA" id="ARBA00023136"/>
    </source>
</evidence>
<evidence type="ECO:0000256" key="9">
    <source>
        <dbReference type="ARBA" id="ARBA00023180"/>
    </source>
</evidence>
<protein>
    <submittedName>
        <fullName evidence="14">Taste receptor type 1 member 1-like</fullName>
    </submittedName>
</protein>
<dbReference type="InterPro" id="IPR017978">
    <property type="entry name" value="GPCR_3_C"/>
</dbReference>
<evidence type="ECO:0000256" key="11">
    <source>
        <dbReference type="ARBA" id="ARBA00038492"/>
    </source>
</evidence>
<evidence type="ECO:0000313" key="14">
    <source>
        <dbReference type="EMBL" id="CAI5782690.1"/>
    </source>
</evidence>
<keyword evidence="2" id="KW-1003">Cell membrane</keyword>
<dbReference type="FunFam" id="3.40.50.2300:FF:000016">
    <property type="entry name" value="Taste 1 receptor member 2"/>
    <property type="match status" value="1"/>
</dbReference>
<feature type="transmembrane region" description="Helical" evidence="12">
    <location>
        <begin position="612"/>
        <end position="634"/>
    </location>
</feature>
<dbReference type="GO" id="GO:0050917">
    <property type="term" value="P:sensory perception of umami taste"/>
    <property type="evidence" value="ECO:0007669"/>
    <property type="project" value="TreeGrafter"/>
</dbReference>
<keyword evidence="5 12" id="KW-1133">Transmembrane helix</keyword>
<evidence type="ECO:0000256" key="5">
    <source>
        <dbReference type="ARBA" id="ARBA00022989"/>
    </source>
</evidence>
<gene>
    <name evidence="14" type="ORF">PODLI_1B021814</name>
</gene>
<dbReference type="InterPro" id="IPR000068">
    <property type="entry name" value="GPCR_3_Ca_sens_rcpt-rel"/>
</dbReference>
<evidence type="ECO:0000256" key="10">
    <source>
        <dbReference type="ARBA" id="ARBA00023224"/>
    </source>
</evidence>
<comment type="similarity">
    <text evidence="11">Belongs to the G-protein coupled receptor 3 family. TAS1R subfamily.</text>
</comment>
<dbReference type="InterPro" id="IPR000337">
    <property type="entry name" value="GPCR_3"/>
</dbReference>
<reference evidence="14" key="1">
    <citation type="submission" date="2022-12" db="EMBL/GenBank/DDBJ databases">
        <authorList>
            <person name="Alioto T."/>
            <person name="Alioto T."/>
            <person name="Gomez Garrido J."/>
        </authorList>
    </citation>
    <scope>NUCLEOTIDE SEQUENCE</scope>
</reference>
<evidence type="ECO:0000256" key="4">
    <source>
        <dbReference type="ARBA" id="ARBA00022729"/>
    </source>
</evidence>
<evidence type="ECO:0000256" key="2">
    <source>
        <dbReference type="ARBA" id="ARBA00022475"/>
    </source>
</evidence>
<evidence type="ECO:0000259" key="13">
    <source>
        <dbReference type="PROSITE" id="PS50259"/>
    </source>
</evidence>
<proteinExistence type="inferred from homology"/>
<sequence length="855" mass="94165">MPPACPEEERQRAAFLSIMSVGLVLAAFLVGHMAAANSSCQALFNLPGDFIIGGLYPVHSNSTERNRARPLQLPSCESLNPSGYAQFQAMRLAVEEINNSSTLLPNITLGYHIWDTCQESLHLQAAFQLSPHQWCRSHQGGCSQRVIGVVGPDSAEMTQLTARVFTYYGLPQVSYSIKEEIFADKKLFPLLFRTIPSNDHQVSGLISLISAFGWEYISAVDSGTKASEKTVQSLIAKAAAKGICISYQGLMTADLRILESRLQRVIENIEKARTNVVVVLSNAAITRKFFHAVTKLKIKGKVWIAPESWILTDTIASIPNIEQTGTVLGLTVKPVKLPQIVHFVEKTLQRFPSNKTDGPLLSEAPTVEACSQSCDENQLLSPDALANILNSSVWQWSFYSYASVYILAEALHNHLGCSLQGCPASKEFKPRQFYEALYKVNFPLQGNTITLGQEGDLFLGYSVVTWSWENGTATFKMIGSYSSQALNINKSEISWPAPGDQVPKSYCIAVCEVGQIRSKQLLDECLCRCDDCLEGTYQNETGGDTCIPCPPGMWSPLKSSTCFPPLITYLDITTTAILALVILAIVDFFLLFGCLLVFALHRQTPVVKAAGGKLAFVMLASLLASCTTTSLFVGKPTEVTCLIRQPLFAISFTVCVSCLLVRSFQIIFIFKMACKLPPGAAKCWVKYKGTYVSVGLSCGLQALICLLWLRFSPPTLQEDFVSEREVYLQCSEGHFMGLGGVLGYITLLGGACFAFAFWGRNLPKNYSEARLLTTSMLVFLMGWGCFMLIYITTEGKGKGIPALQMFTVQTSVYAILCTFFLPKCYLILFRPQFNTVAHFQTCIQAYTATVRNAEQ</sequence>
<dbReference type="InterPro" id="IPR001828">
    <property type="entry name" value="ANF_lig-bd_rcpt"/>
</dbReference>
<evidence type="ECO:0000256" key="8">
    <source>
        <dbReference type="ARBA" id="ARBA00023170"/>
    </source>
</evidence>
<feature type="transmembrane region" description="Helical" evidence="12">
    <location>
        <begin position="646"/>
        <end position="670"/>
    </location>
</feature>
<keyword evidence="9" id="KW-0325">Glycoprotein</keyword>
<keyword evidence="8 14" id="KW-0675">Receptor</keyword>
<keyword evidence="3 12" id="KW-0812">Transmembrane</keyword>
<comment type="subcellular location">
    <subcellularLocation>
        <location evidence="1">Cell membrane</location>
        <topology evidence="1">Multi-pass membrane protein</topology>
    </subcellularLocation>
</comment>
<dbReference type="EMBL" id="OX395133">
    <property type="protein sequence ID" value="CAI5782690.1"/>
    <property type="molecule type" value="Genomic_DNA"/>
</dbReference>
<feature type="transmembrane region" description="Helical" evidence="12">
    <location>
        <begin position="12"/>
        <end position="35"/>
    </location>
</feature>
<feature type="domain" description="G-protein coupled receptors family 3 profile" evidence="13">
    <location>
        <begin position="576"/>
        <end position="843"/>
    </location>
</feature>
<dbReference type="InterPro" id="IPR038550">
    <property type="entry name" value="GPCR_3_9-Cys_sf"/>
</dbReference>
<dbReference type="Gene3D" id="2.10.50.30">
    <property type="entry name" value="GPCR, family 3, nine cysteines domain"/>
    <property type="match status" value="1"/>
</dbReference>
<dbReference type="GO" id="GO:0005886">
    <property type="term" value="C:plasma membrane"/>
    <property type="evidence" value="ECO:0007669"/>
    <property type="project" value="UniProtKB-SubCell"/>
</dbReference>
<feature type="transmembrane region" description="Helical" evidence="12">
    <location>
        <begin position="771"/>
        <end position="791"/>
    </location>
</feature>
<keyword evidence="15" id="KW-1185">Reference proteome</keyword>
<evidence type="ECO:0000256" key="6">
    <source>
        <dbReference type="ARBA" id="ARBA00023040"/>
    </source>
</evidence>
<feature type="transmembrane region" description="Helical" evidence="12">
    <location>
        <begin position="741"/>
        <end position="759"/>
    </location>
</feature>
<dbReference type="PANTHER" id="PTHR24061">
    <property type="entry name" value="CALCIUM-SENSING RECEPTOR-RELATED"/>
    <property type="match status" value="1"/>
</dbReference>
<organism evidence="14 15">
    <name type="scientific">Podarcis lilfordi</name>
    <name type="common">Lilford's wall lizard</name>
    <dbReference type="NCBI Taxonomy" id="74358"/>
    <lineage>
        <taxon>Eukaryota</taxon>
        <taxon>Metazoa</taxon>
        <taxon>Chordata</taxon>
        <taxon>Craniata</taxon>
        <taxon>Vertebrata</taxon>
        <taxon>Euteleostomi</taxon>
        <taxon>Lepidosauria</taxon>
        <taxon>Squamata</taxon>
        <taxon>Bifurcata</taxon>
        <taxon>Unidentata</taxon>
        <taxon>Episquamata</taxon>
        <taxon>Laterata</taxon>
        <taxon>Lacertibaenia</taxon>
        <taxon>Lacertidae</taxon>
        <taxon>Podarcis</taxon>
    </lineage>
</organism>
<evidence type="ECO:0000313" key="15">
    <source>
        <dbReference type="Proteomes" id="UP001178461"/>
    </source>
</evidence>
<dbReference type="PRINTS" id="PR00248">
    <property type="entry name" value="GPCRMGR"/>
</dbReference>
<dbReference type="GO" id="GO:0004930">
    <property type="term" value="F:G protein-coupled receptor activity"/>
    <property type="evidence" value="ECO:0007669"/>
    <property type="project" value="UniProtKB-KW"/>
</dbReference>